<sequence length="57" mass="6665">MAISYFTLPDSGGGRFPLLLLDCVCDILQFRQVFMFTDALIAQIYYELWMYTTSRQT</sequence>
<dbReference type="EMBL" id="JAHRHJ020000011">
    <property type="protein sequence ID" value="KAH9296525.1"/>
    <property type="molecule type" value="Genomic_DNA"/>
</dbReference>
<name>A0AA38CAX1_TAXCH</name>
<dbReference type="AlphaFoldDB" id="A0AA38CAX1"/>
<proteinExistence type="predicted"/>
<evidence type="ECO:0000313" key="2">
    <source>
        <dbReference type="Proteomes" id="UP000824469"/>
    </source>
</evidence>
<reference evidence="1 2" key="1">
    <citation type="journal article" date="2021" name="Nat. Plants">
        <title>The Taxus genome provides insights into paclitaxel biosynthesis.</title>
        <authorList>
            <person name="Xiong X."/>
            <person name="Gou J."/>
            <person name="Liao Q."/>
            <person name="Li Y."/>
            <person name="Zhou Q."/>
            <person name="Bi G."/>
            <person name="Li C."/>
            <person name="Du R."/>
            <person name="Wang X."/>
            <person name="Sun T."/>
            <person name="Guo L."/>
            <person name="Liang H."/>
            <person name="Lu P."/>
            <person name="Wu Y."/>
            <person name="Zhang Z."/>
            <person name="Ro D.K."/>
            <person name="Shang Y."/>
            <person name="Huang S."/>
            <person name="Yan J."/>
        </authorList>
    </citation>
    <scope>NUCLEOTIDE SEQUENCE [LARGE SCALE GENOMIC DNA]</scope>
    <source>
        <strain evidence="1">Ta-2019</strain>
    </source>
</reference>
<organism evidence="1 2">
    <name type="scientific">Taxus chinensis</name>
    <name type="common">Chinese yew</name>
    <name type="synonym">Taxus wallichiana var. chinensis</name>
    <dbReference type="NCBI Taxonomy" id="29808"/>
    <lineage>
        <taxon>Eukaryota</taxon>
        <taxon>Viridiplantae</taxon>
        <taxon>Streptophyta</taxon>
        <taxon>Embryophyta</taxon>
        <taxon>Tracheophyta</taxon>
        <taxon>Spermatophyta</taxon>
        <taxon>Pinopsida</taxon>
        <taxon>Pinidae</taxon>
        <taxon>Conifers II</taxon>
        <taxon>Cupressales</taxon>
        <taxon>Taxaceae</taxon>
        <taxon>Taxus</taxon>
    </lineage>
</organism>
<evidence type="ECO:0000313" key="1">
    <source>
        <dbReference type="EMBL" id="KAH9296525.1"/>
    </source>
</evidence>
<keyword evidence="2" id="KW-1185">Reference proteome</keyword>
<gene>
    <name evidence="1" type="ORF">KI387_040113</name>
</gene>
<feature type="non-terminal residue" evidence="1">
    <location>
        <position position="57"/>
    </location>
</feature>
<protein>
    <submittedName>
        <fullName evidence="1">Uncharacterized protein</fullName>
    </submittedName>
</protein>
<accession>A0AA38CAX1</accession>
<dbReference type="Proteomes" id="UP000824469">
    <property type="component" value="Unassembled WGS sequence"/>
</dbReference>
<comment type="caution">
    <text evidence="1">The sequence shown here is derived from an EMBL/GenBank/DDBJ whole genome shotgun (WGS) entry which is preliminary data.</text>
</comment>